<dbReference type="AlphaFoldDB" id="A0A4Q7KBK8"/>
<keyword evidence="2" id="KW-1185">Reference proteome</keyword>
<evidence type="ECO:0000313" key="1">
    <source>
        <dbReference type="EMBL" id="RZS29602.1"/>
    </source>
</evidence>
<accession>A0A4Q7KBK8</accession>
<reference evidence="1 2" key="1">
    <citation type="submission" date="2019-02" db="EMBL/GenBank/DDBJ databases">
        <title>Genomic Encyclopedia of Type Strains, Phase IV (KMG-IV): sequencing the most valuable type-strain genomes for metagenomic binning, comparative biology and taxonomic classification.</title>
        <authorList>
            <person name="Goeker M."/>
        </authorList>
    </citation>
    <scope>NUCLEOTIDE SEQUENCE [LARGE SCALE GENOMIC DNA]</scope>
    <source>
        <strain evidence="1 2">DSM 101727</strain>
    </source>
</reference>
<name>A0A4Q7KBK8_9PSEU</name>
<protein>
    <submittedName>
        <fullName evidence="1">Uncharacterized protein</fullName>
    </submittedName>
</protein>
<dbReference type="OrthoDB" id="3262422at2"/>
<sequence>MDGYDVVIGELGTAAGKIGDTIALADGTNLEDTAGGNAQAFGDAGVHTALQSFGNTWELAKQILQSRSASAGQALLSTATSYRVLEQGNTTMFGGR</sequence>
<comment type="caution">
    <text evidence="1">The sequence shown here is derived from an EMBL/GenBank/DDBJ whole genome shotgun (WGS) entry which is preliminary data.</text>
</comment>
<evidence type="ECO:0000313" key="2">
    <source>
        <dbReference type="Proteomes" id="UP000294257"/>
    </source>
</evidence>
<proteinExistence type="predicted"/>
<dbReference type="RefSeq" id="WP_130348740.1">
    <property type="nucleotide sequence ID" value="NZ_SGWQ01000019.1"/>
</dbReference>
<gene>
    <name evidence="1" type="ORF">EV193_1195</name>
</gene>
<dbReference type="EMBL" id="SGWQ01000019">
    <property type="protein sequence ID" value="RZS29602.1"/>
    <property type="molecule type" value="Genomic_DNA"/>
</dbReference>
<organism evidence="1 2">
    <name type="scientific">Herbihabitans rhizosphaerae</name>
    <dbReference type="NCBI Taxonomy" id="1872711"/>
    <lineage>
        <taxon>Bacteria</taxon>
        <taxon>Bacillati</taxon>
        <taxon>Actinomycetota</taxon>
        <taxon>Actinomycetes</taxon>
        <taxon>Pseudonocardiales</taxon>
        <taxon>Pseudonocardiaceae</taxon>
        <taxon>Herbihabitans</taxon>
    </lineage>
</organism>
<dbReference type="Proteomes" id="UP000294257">
    <property type="component" value="Unassembled WGS sequence"/>
</dbReference>